<feature type="domain" description="Apple" evidence="12">
    <location>
        <begin position="389"/>
        <end position="435"/>
    </location>
</feature>
<comment type="caution">
    <text evidence="14">The sequence shown here is derived from an EMBL/GenBank/DDBJ whole genome shotgun (WGS) entry which is preliminary data.</text>
</comment>
<protein>
    <recommendedName>
        <fullName evidence="4">N-acetylgalactosaminide beta-1,3-galactosyltransferase</fullName>
        <ecNumber evidence="4">2.4.1.122</ecNumber>
    </recommendedName>
</protein>
<organism evidence="14 15">
    <name type="scientific">Sporothrix eucalyptigena</name>
    <dbReference type="NCBI Taxonomy" id="1812306"/>
    <lineage>
        <taxon>Eukaryota</taxon>
        <taxon>Fungi</taxon>
        <taxon>Dikarya</taxon>
        <taxon>Ascomycota</taxon>
        <taxon>Pezizomycotina</taxon>
        <taxon>Sordariomycetes</taxon>
        <taxon>Sordariomycetidae</taxon>
        <taxon>Ophiostomatales</taxon>
        <taxon>Ophiostomataceae</taxon>
        <taxon>Sporothrix</taxon>
    </lineage>
</organism>
<keyword evidence="10" id="KW-1133">Transmembrane helix</keyword>
<dbReference type="Gene3D" id="3.90.550.50">
    <property type="match status" value="1"/>
</dbReference>
<evidence type="ECO:0000256" key="5">
    <source>
        <dbReference type="ARBA" id="ARBA00022676"/>
    </source>
</evidence>
<dbReference type="InterPro" id="IPR003378">
    <property type="entry name" value="Fringe-like_glycosylTrfase"/>
</dbReference>
<dbReference type="Pfam" id="PF00024">
    <property type="entry name" value="PAN_1"/>
    <property type="match status" value="1"/>
</dbReference>
<dbReference type="PANTHER" id="PTHR23033:SF40">
    <property type="entry name" value="APPLE DOMAIN-CONTAINING PROTEIN"/>
    <property type="match status" value="1"/>
</dbReference>
<evidence type="ECO:0000256" key="10">
    <source>
        <dbReference type="ARBA" id="ARBA00022989"/>
    </source>
</evidence>
<evidence type="ECO:0000256" key="8">
    <source>
        <dbReference type="ARBA" id="ARBA00022741"/>
    </source>
</evidence>
<evidence type="ECO:0000256" key="11">
    <source>
        <dbReference type="ARBA" id="ARBA00023136"/>
    </source>
</evidence>
<keyword evidence="7" id="KW-0812">Transmembrane</keyword>
<keyword evidence="11" id="KW-0472">Membrane</keyword>
<dbReference type="Proteomes" id="UP001642482">
    <property type="component" value="Unassembled WGS sequence"/>
</dbReference>
<dbReference type="Pfam" id="PF02434">
    <property type="entry name" value="Fringe"/>
    <property type="match status" value="1"/>
</dbReference>
<accession>A0ABP0BK62</accession>
<comment type="similarity">
    <text evidence="3">Belongs to the glycosyltransferase 31 family. Beta3-Gal-T subfamily.</text>
</comment>
<feature type="domain" description="Fringe-like glycosyltransferase" evidence="13">
    <location>
        <begin position="204"/>
        <end position="284"/>
    </location>
</feature>
<reference evidence="14 15" key="1">
    <citation type="submission" date="2024-01" db="EMBL/GenBank/DDBJ databases">
        <authorList>
            <person name="Allen C."/>
            <person name="Tagirdzhanova G."/>
        </authorList>
    </citation>
    <scope>NUCLEOTIDE SEQUENCE [LARGE SCALE GENOMIC DNA]</scope>
</reference>
<comment type="subcellular location">
    <subcellularLocation>
        <location evidence="1">Membrane</location>
        <topology evidence="1">Single-pass type II membrane protein</topology>
    </subcellularLocation>
</comment>
<evidence type="ECO:0000313" key="15">
    <source>
        <dbReference type="Proteomes" id="UP001642482"/>
    </source>
</evidence>
<evidence type="ECO:0000259" key="13">
    <source>
        <dbReference type="Pfam" id="PF02434"/>
    </source>
</evidence>
<evidence type="ECO:0000256" key="7">
    <source>
        <dbReference type="ARBA" id="ARBA00022692"/>
    </source>
</evidence>
<evidence type="ECO:0000256" key="9">
    <source>
        <dbReference type="ARBA" id="ARBA00022968"/>
    </source>
</evidence>
<keyword evidence="8" id="KW-0547">Nucleotide-binding</keyword>
<sequence length="464" mass="51799">MMATPRSRARTWRRVAALAMALVLCFHFLPNDNHLRLALRYLAYTSRQQPFSPHQLLAESVPYPVDLVQDVALIIKSGYGTKDRLPGTLKFVGGDDHDKNGLRFESILLVADFATQPGGHYNCCAGLELPVHDVVLQTIHSAPLADTAARPRHVENYARLQAALAKNDDKLAQSLSHDFGWQLDAMKASPGFISSLELAYKTFPDKKWYLLADDDTYLVRPSLRQFLGQFSSTCAHYLGNAVGGWEGRFAHGGSGVIISQAAMHLLFKENPRVVAAAHHMALTTGMGDSLLSNTLMQIGVYVEEEHSLLFNGETPATTKIKEDRFCYPILSFHGLRAPDETLAVDRVFRQMPQRATRWKDIWHLYGGPNLGDSNKIEPLQEGWDHVGRLDEHTTSVENVDNEQACLKLCVSKTHSKSCLAWTWEAERRVCHMSPWMIVGDKAEGRTTGLNLPRVKRMAKACGDV</sequence>
<evidence type="ECO:0000259" key="12">
    <source>
        <dbReference type="Pfam" id="PF00024"/>
    </source>
</evidence>
<evidence type="ECO:0000256" key="3">
    <source>
        <dbReference type="ARBA" id="ARBA00006462"/>
    </source>
</evidence>
<name>A0ABP0BK62_9PEZI</name>
<keyword evidence="15" id="KW-1185">Reference proteome</keyword>
<evidence type="ECO:0000313" key="14">
    <source>
        <dbReference type="EMBL" id="CAK7219841.1"/>
    </source>
</evidence>
<dbReference type="InterPro" id="IPR003609">
    <property type="entry name" value="Pan_app"/>
</dbReference>
<keyword evidence="9" id="KW-0735">Signal-anchor</keyword>
<keyword evidence="5" id="KW-0328">Glycosyltransferase</keyword>
<evidence type="ECO:0000256" key="4">
    <source>
        <dbReference type="ARBA" id="ARBA00012557"/>
    </source>
</evidence>
<evidence type="ECO:0000256" key="1">
    <source>
        <dbReference type="ARBA" id="ARBA00004606"/>
    </source>
</evidence>
<keyword evidence="6" id="KW-0808">Transferase</keyword>
<proteinExistence type="inferred from homology"/>
<dbReference type="InterPro" id="IPR026050">
    <property type="entry name" value="C1GALT1/C1GALT1_chp1"/>
</dbReference>
<dbReference type="EC" id="2.4.1.122" evidence="4"/>
<evidence type="ECO:0000256" key="6">
    <source>
        <dbReference type="ARBA" id="ARBA00022679"/>
    </source>
</evidence>
<gene>
    <name evidence="14" type="ORF">SEUCBS140593_004029</name>
</gene>
<comment type="pathway">
    <text evidence="2">Protein modification; protein glycosylation.</text>
</comment>
<evidence type="ECO:0000256" key="2">
    <source>
        <dbReference type="ARBA" id="ARBA00004922"/>
    </source>
</evidence>
<dbReference type="PANTHER" id="PTHR23033">
    <property type="entry name" value="BETA1,3-GALACTOSYLTRANSFERASE"/>
    <property type="match status" value="1"/>
</dbReference>
<dbReference type="EMBL" id="CAWUHD010000033">
    <property type="protein sequence ID" value="CAK7219841.1"/>
    <property type="molecule type" value="Genomic_DNA"/>
</dbReference>